<dbReference type="RefSeq" id="XP_018285053.1">
    <property type="nucleotide sequence ID" value="XM_018442267.1"/>
</dbReference>
<comment type="catalytic activity">
    <reaction evidence="1">
        <text>Random endo-hydrolysis of N-acetyl-beta-D-glucosaminide (1-&gt;4)-beta-linkages in chitin and chitodextrins.</text>
        <dbReference type="EC" id="3.2.1.14"/>
    </reaction>
</comment>
<evidence type="ECO:0000256" key="7">
    <source>
        <dbReference type="ARBA" id="ARBA00023326"/>
    </source>
</evidence>
<dbReference type="GO" id="GO:0008843">
    <property type="term" value="F:endochitinase activity"/>
    <property type="evidence" value="ECO:0007669"/>
    <property type="project" value="UniProtKB-EC"/>
</dbReference>
<dbReference type="PANTHER" id="PTHR45708:SF49">
    <property type="entry name" value="ENDOCHITINASE"/>
    <property type="match status" value="1"/>
</dbReference>
<accession>A0A162TGR1</accession>
<feature type="chain" id="PRO_5007840018" description="chitinase" evidence="10">
    <location>
        <begin position="28"/>
        <end position="490"/>
    </location>
</feature>
<evidence type="ECO:0000259" key="11">
    <source>
        <dbReference type="PROSITE" id="PS51910"/>
    </source>
</evidence>
<keyword evidence="10" id="KW-0732">Signal</keyword>
<evidence type="ECO:0000256" key="8">
    <source>
        <dbReference type="RuleBase" id="RU000489"/>
    </source>
</evidence>
<dbReference type="AlphaFoldDB" id="A0A162TGR1"/>
<dbReference type="GO" id="GO:0006032">
    <property type="term" value="P:chitin catabolic process"/>
    <property type="evidence" value="ECO:0007669"/>
    <property type="project" value="UniProtKB-KW"/>
</dbReference>
<evidence type="ECO:0000256" key="5">
    <source>
        <dbReference type="ARBA" id="ARBA00023277"/>
    </source>
</evidence>
<keyword evidence="4" id="KW-0146">Chitin degradation</keyword>
<organism evidence="12 13">
    <name type="scientific">Phycomyces blakesleeanus (strain ATCC 8743b / DSM 1359 / FGSC 10004 / NBRC 33097 / NRRL 1555)</name>
    <dbReference type="NCBI Taxonomy" id="763407"/>
    <lineage>
        <taxon>Eukaryota</taxon>
        <taxon>Fungi</taxon>
        <taxon>Fungi incertae sedis</taxon>
        <taxon>Mucoromycota</taxon>
        <taxon>Mucoromycotina</taxon>
        <taxon>Mucoromycetes</taxon>
        <taxon>Mucorales</taxon>
        <taxon>Phycomycetaceae</taxon>
        <taxon>Phycomyces</taxon>
    </lineage>
</organism>
<gene>
    <name evidence="12" type="ORF">PHYBLDRAFT_70372</name>
</gene>
<feature type="domain" description="GH18" evidence="11">
    <location>
        <begin position="68"/>
        <end position="361"/>
    </location>
</feature>
<dbReference type="PROSITE" id="PS51910">
    <property type="entry name" value="GH18_2"/>
    <property type="match status" value="1"/>
</dbReference>
<dbReference type="GeneID" id="29003173"/>
<evidence type="ECO:0000256" key="10">
    <source>
        <dbReference type="SAM" id="SignalP"/>
    </source>
</evidence>
<keyword evidence="6 8" id="KW-0326">Glycosidase</keyword>
<keyword evidence="13" id="KW-1185">Reference proteome</keyword>
<dbReference type="Proteomes" id="UP000077315">
    <property type="component" value="Unassembled WGS sequence"/>
</dbReference>
<reference evidence="13" key="1">
    <citation type="submission" date="2015-06" db="EMBL/GenBank/DDBJ databases">
        <title>Expansion of signal transduction pathways in fungi by whole-genome duplication.</title>
        <authorList>
            <consortium name="DOE Joint Genome Institute"/>
            <person name="Corrochano L.M."/>
            <person name="Kuo A."/>
            <person name="Marcet-Houben M."/>
            <person name="Polaino S."/>
            <person name="Salamov A."/>
            <person name="Villalobos J.M."/>
            <person name="Alvarez M.I."/>
            <person name="Avalos J."/>
            <person name="Benito E.P."/>
            <person name="Benoit I."/>
            <person name="Burger G."/>
            <person name="Camino L.P."/>
            <person name="Canovas D."/>
            <person name="Cerda-Olmedo E."/>
            <person name="Cheng J.-F."/>
            <person name="Dominguez A."/>
            <person name="Elias M."/>
            <person name="Eslava A.P."/>
            <person name="Glaser F."/>
            <person name="Grimwood J."/>
            <person name="Gutierrez G."/>
            <person name="Heitman J."/>
            <person name="Henrissat B."/>
            <person name="Iturriaga E.A."/>
            <person name="Lang B.F."/>
            <person name="Lavin J.L."/>
            <person name="Lee S."/>
            <person name="Li W."/>
            <person name="Lindquist E."/>
            <person name="Lopez-Garcia S."/>
            <person name="Luque E.M."/>
            <person name="Marcos A.T."/>
            <person name="Martin J."/>
            <person name="McCluskey K."/>
            <person name="Medina H.R."/>
            <person name="Miralles-Duran A."/>
            <person name="Miyazaki A."/>
            <person name="Munoz-Torres E."/>
            <person name="Oguiza J.A."/>
            <person name="Ohm R."/>
            <person name="Olmedo M."/>
            <person name="Orejas M."/>
            <person name="Ortiz-Castellanos L."/>
            <person name="Pisabarro A.G."/>
            <person name="Rodriguez-Romero J."/>
            <person name="Ruiz-Herrera J."/>
            <person name="Ruiz-Vazquez R."/>
            <person name="Sanz C."/>
            <person name="Schackwitz W."/>
            <person name="Schmutz J."/>
            <person name="Shahriari M."/>
            <person name="Shelest E."/>
            <person name="Silva-Franco F."/>
            <person name="Soanes D."/>
            <person name="Syed K."/>
            <person name="Tagua V.G."/>
            <person name="Talbot N.J."/>
            <person name="Thon M."/>
            <person name="De vries R.P."/>
            <person name="Wiebenga A."/>
            <person name="Yadav J.S."/>
            <person name="Braun E.L."/>
            <person name="Baker S."/>
            <person name="Garre V."/>
            <person name="Horwitz B."/>
            <person name="Torres-Martinez S."/>
            <person name="Idnurm A."/>
            <person name="Herrera-Estrella A."/>
            <person name="Gabaldon T."/>
            <person name="Grigoriev I.V."/>
        </authorList>
    </citation>
    <scope>NUCLEOTIDE SEQUENCE [LARGE SCALE GENOMIC DNA]</scope>
    <source>
        <strain evidence="13">NRRL 1555(-)</strain>
    </source>
</reference>
<dbReference type="EC" id="3.2.1.14" evidence="2"/>
<evidence type="ECO:0000256" key="1">
    <source>
        <dbReference type="ARBA" id="ARBA00000822"/>
    </source>
</evidence>
<dbReference type="InterPro" id="IPR017853">
    <property type="entry name" value="GH"/>
</dbReference>
<dbReference type="EMBL" id="KV441026">
    <property type="protein sequence ID" value="OAD67013.1"/>
    <property type="molecule type" value="Genomic_DNA"/>
</dbReference>
<dbReference type="GO" id="GO:0000272">
    <property type="term" value="P:polysaccharide catabolic process"/>
    <property type="evidence" value="ECO:0007669"/>
    <property type="project" value="UniProtKB-KW"/>
</dbReference>
<dbReference type="VEuPathDB" id="FungiDB:PHYBLDRAFT_70372"/>
<dbReference type="PANTHER" id="PTHR45708">
    <property type="entry name" value="ENDOCHITINASE"/>
    <property type="match status" value="1"/>
</dbReference>
<evidence type="ECO:0000256" key="9">
    <source>
        <dbReference type="RuleBase" id="RU004453"/>
    </source>
</evidence>
<dbReference type="GO" id="GO:0005576">
    <property type="term" value="C:extracellular region"/>
    <property type="evidence" value="ECO:0007669"/>
    <property type="project" value="TreeGrafter"/>
</dbReference>
<protein>
    <recommendedName>
        <fullName evidence="2">chitinase</fullName>
        <ecNumber evidence="2">3.2.1.14</ecNumber>
    </recommendedName>
</protein>
<comment type="similarity">
    <text evidence="9">Belongs to the glycosyl hydrolase 18 family.</text>
</comment>
<dbReference type="InParanoid" id="A0A162TGR1"/>
<evidence type="ECO:0000256" key="6">
    <source>
        <dbReference type="ARBA" id="ARBA00023295"/>
    </source>
</evidence>
<dbReference type="InterPro" id="IPR001223">
    <property type="entry name" value="Glyco_hydro18_cat"/>
</dbReference>
<dbReference type="InterPro" id="IPR001579">
    <property type="entry name" value="Glyco_hydro_18_chit_AS"/>
</dbReference>
<evidence type="ECO:0000256" key="2">
    <source>
        <dbReference type="ARBA" id="ARBA00012729"/>
    </source>
</evidence>
<dbReference type="InterPro" id="IPR050542">
    <property type="entry name" value="Glycosyl_Hydrlase18_Chitinase"/>
</dbReference>
<keyword evidence="5" id="KW-0119">Carbohydrate metabolism</keyword>
<evidence type="ECO:0000313" key="13">
    <source>
        <dbReference type="Proteomes" id="UP000077315"/>
    </source>
</evidence>
<dbReference type="Gene3D" id="3.20.20.80">
    <property type="entry name" value="Glycosidases"/>
    <property type="match status" value="1"/>
</dbReference>
<dbReference type="OrthoDB" id="6020543at2759"/>
<evidence type="ECO:0000256" key="3">
    <source>
        <dbReference type="ARBA" id="ARBA00022801"/>
    </source>
</evidence>
<dbReference type="SUPFAM" id="SSF51445">
    <property type="entry name" value="(Trans)glycosidases"/>
    <property type="match status" value="1"/>
</dbReference>
<keyword evidence="7" id="KW-0624">Polysaccharide degradation</keyword>
<evidence type="ECO:0000256" key="4">
    <source>
        <dbReference type="ARBA" id="ARBA00023024"/>
    </source>
</evidence>
<proteinExistence type="inferred from homology"/>
<dbReference type="PROSITE" id="PS01095">
    <property type="entry name" value="GH18_1"/>
    <property type="match status" value="1"/>
</dbReference>
<feature type="signal peptide" evidence="10">
    <location>
        <begin position="1"/>
        <end position="27"/>
    </location>
</feature>
<name>A0A162TGR1_PHYB8</name>
<keyword evidence="3 8" id="KW-0378">Hydrolase</keyword>
<sequence>MLITQAIYWFIAIQCTLLVTISSIADAQQIGSTTKATARVLINEPQSALEHNAEENPNYGKLDTLRNINRAIDFHASSFDANTSKNQPGVSAVVMGFIADYTGGKRSSPILNLSSNCNNVENCEQVAHDIKSCQRKGIKVFLSMGGSAGPYHKQKWDPEVLAWWIWNKFLGGDDRTLKRPFGDVLLDGIDFDPEGTNGEGYDKLVDTLRKLFKTAYPPRNYLITAAPQCPDLDMYSMNAMYPLLHPDPKYNAYPDLVFVQFYNNYCSANTFDTKGPAKFNFDEWENWSLKNTNGRTKIYLGLMGKENHMDTGYVNYEKLTEILDTIEPKETFGGVMMWDARYAFSNPVSYLNGIHYGQAVAEYLQFLSRTDDIWMPLLALDTASIYKDTMMPLMVPISHKIASLHEPLECRGQTFLLLRTVTSRILAESFGLSGGDIDDHLLSLGIEPTAPIVPGSRICLGVGIKADTLAVTYVYNATISSIKSRPPLAF</sequence>
<dbReference type="STRING" id="763407.A0A162TGR1"/>
<dbReference type="Pfam" id="PF00704">
    <property type="entry name" value="Glyco_hydro_18"/>
    <property type="match status" value="1"/>
</dbReference>
<evidence type="ECO:0000313" key="12">
    <source>
        <dbReference type="EMBL" id="OAD67013.1"/>
    </source>
</evidence>